<gene>
    <name evidence="1" type="ORF">NBO_6gi004</name>
</gene>
<dbReference type="InterPro" id="IPR036322">
    <property type="entry name" value="WD40_repeat_dom_sf"/>
</dbReference>
<reference evidence="1 2" key="1">
    <citation type="journal article" date="2013" name="BMC Genomics">
        <title>Comparative genomics of parasitic silkworm microsporidia reveal an association between genome expansion and host adaptation.</title>
        <authorList>
            <person name="Pan G."/>
            <person name="Xu J."/>
            <person name="Li T."/>
            <person name="Xia Q."/>
            <person name="Liu S.L."/>
            <person name="Zhang G."/>
            <person name="Li S."/>
            <person name="Li C."/>
            <person name="Liu H."/>
            <person name="Yang L."/>
            <person name="Liu T."/>
            <person name="Zhang X."/>
            <person name="Wu Z."/>
            <person name="Fan W."/>
            <person name="Dang X."/>
            <person name="Xiang H."/>
            <person name="Tao M."/>
            <person name="Li Y."/>
            <person name="Hu J."/>
            <person name="Li Z."/>
            <person name="Lin L."/>
            <person name="Luo J."/>
            <person name="Geng L."/>
            <person name="Wang L."/>
            <person name="Long M."/>
            <person name="Wan Y."/>
            <person name="He N."/>
            <person name="Zhang Z."/>
            <person name="Lu C."/>
            <person name="Keeling P.J."/>
            <person name="Wang J."/>
            <person name="Xiang Z."/>
            <person name="Zhou Z."/>
        </authorList>
    </citation>
    <scope>NUCLEOTIDE SEQUENCE [LARGE SCALE GENOMIC DNA]</scope>
    <source>
        <strain evidence="2">CQ1 / CVCC 102059</strain>
    </source>
</reference>
<dbReference type="OrthoDB" id="14421at2759"/>
<dbReference type="OMA" id="MDASICV"/>
<proteinExistence type="predicted"/>
<keyword evidence="2" id="KW-1185">Reference proteome</keyword>
<dbReference type="InterPro" id="IPR006594">
    <property type="entry name" value="LisH"/>
</dbReference>
<evidence type="ECO:0000313" key="2">
    <source>
        <dbReference type="Proteomes" id="UP000016927"/>
    </source>
</evidence>
<dbReference type="PROSITE" id="PS50896">
    <property type="entry name" value="LISH"/>
    <property type="match status" value="1"/>
</dbReference>
<dbReference type="AlphaFoldDB" id="R0MMA9"/>
<dbReference type="HOGENOM" id="CLU_573756_0_0_1"/>
<dbReference type="EMBL" id="KB908914">
    <property type="protein sequence ID" value="EOB15345.1"/>
    <property type="molecule type" value="Genomic_DNA"/>
</dbReference>
<name>R0MMA9_NOSB1</name>
<dbReference type="SMART" id="SM00667">
    <property type="entry name" value="LisH"/>
    <property type="match status" value="1"/>
</dbReference>
<organism evidence="1 2">
    <name type="scientific">Nosema bombycis (strain CQ1 / CVCC 102059)</name>
    <name type="common">Microsporidian parasite</name>
    <name type="synonym">Pebrine of silkworm</name>
    <dbReference type="NCBI Taxonomy" id="578461"/>
    <lineage>
        <taxon>Eukaryota</taxon>
        <taxon>Fungi</taxon>
        <taxon>Fungi incertae sedis</taxon>
        <taxon>Microsporidia</taxon>
        <taxon>Nosematidae</taxon>
        <taxon>Nosema</taxon>
    </lineage>
</organism>
<dbReference type="STRING" id="578461.R0MMA9"/>
<dbReference type="SUPFAM" id="SSF50978">
    <property type="entry name" value="WD40 repeat-like"/>
    <property type="match status" value="1"/>
</dbReference>
<dbReference type="Proteomes" id="UP000016927">
    <property type="component" value="Unassembled WGS sequence"/>
</dbReference>
<accession>R0MMA9</accession>
<sequence length="503" mass="58868">MKDYAYNNKKKDQNMGYTLNTLIYDYLIKMKYDKSAKSFSIEAQLEDTKPYEGVPLLSQWYFAFSEISNVRSGLSSNPGDLSRIEGIMLKLENEKKRYQTMGRIDHPNYYGPPREPENMYKGHPMYYPPPYPDQRKMDMYGPIHPPIESPVPFIDPRKPDYGRVQPRPPMRYDEPKNISPQYQEMRYEKPKNISPQYQERPFVLREISSFRITDSTVIFSSISREHSIMFNVVDTRKICAFNCINMKLESEFDTGGKQLVSIRLKDVGDFIYIVGSYGGKELMIMRYILKEGKFDIMGYLRGHSSNIISFDVSDFIYSLDESFILRKWSFKGNCEREEILSGNIKYIFSYTDSTIILSDSNRVYLYDFEMNMEMQELFKGELIETKRIDDNFIFIFREKAAIMDRHLNRVKFLSIPHNNLTTGCYLENDIFLGSQQTLWYECQSRLNKVNIYESGDIISLEQCFPRGALGPQVGHFVILGGHFEFFSVKIVPFVFGISYICVS</sequence>
<dbReference type="Pfam" id="PF08513">
    <property type="entry name" value="LisH"/>
    <property type="match status" value="1"/>
</dbReference>
<dbReference type="VEuPathDB" id="MicrosporidiaDB:NBO_6gi004"/>
<protein>
    <submittedName>
        <fullName evidence="1">Uncharacterized protein</fullName>
    </submittedName>
</protein>
<evidence type="ECO:0000313" key="1">
    <source>
        <dbReference type="EMBL" id="EOB15345.1"/>
    </source>
</evidence>